<sequence length="343" mass="37064">MSAATGLLFPGDLAGWQHWNRRQRRVGGALRSAKARVRPAPTASPVLHLPPDTVRTLVVIDVLSPSCRAAMLEPLRHLDPRHTAVLSPVADPGLPASGTWQPRAYAGTHDLPATIETVCTLGAFLPIAGPVSQWAKQRGMRHIVVQHGLLTPWSPPLADGDHLLAWSEADAAYLTGGHDGVTSEIVGSQLLWSAAQLPPADIRDDGAVVLGQLHGTEMARHTTFGVYWRFCRSTGANYRPHPNESDAASRALHRAMRAGGISFEGSGDSLADLGRPVVSIFSTGTLEAAQRGLPAWVIHPDPPPWLRDFWHRYHLGRWGEAPTPHWEDTSEEPAAAVATAMKQ</sequence>
<dbReference type="AlphaFoldDB" id="A0A561E8R5"/>
<protein>
    <submittedName>
        <fullName evidence="1">Uncharacterized protein</fullName>
    </submittedName>
</protein>
<dbReference type="OrthoDB" id="3253594at2"/>
<reference evidence="1 2" key="1">
    <citation type="submission" date="2019-06" db="EMBL/GenBank/DDBJ databases">
        <title>Sequencing the genomes of 1000 actinobacteria strains.</title>
        <authorList>
            <person name="Klenk H.-P."/>
        </authorList>
    </citation>
    <scope>NUCLEOTIDE SEQUENCE [LARGE SCALE GENOMIC DNA]</scope>
    <source>
        <strain evidence="1 2">DSM 19560</strain>
    </source>
</reference>
<evidence type="ECO:0000313" key="2">
    <source>
        <dbReference type="Proteomes" id="UP000318297"/>
    </source>
</evidence>
<dbReference type="Proteomes" id="UP000318297">
    <property type="component" value="Unassembled WGS sequence"/>
</dbReference>
<evidence type="ECO:0000313" key="1">
    <source>
        <dbReference type="EMBL" id="TWE12003.1"/>
    </source>
</evidence>
<gene>
    <name evidence="1" type="ORF">BKA23_0799</name>
</gene>
<dbReference type="EMBL" id="VIVQ01000001">
    <property type="protein sequence ID" value="TWE12003.1"/>
    <property type="molecule type" value="Genomic_DNA"/>
</dbReference>
<organism evidence="1 2">
    <name type="scientific">Rudaeicoccus suwonensis</name>
    <dbReference type="NCBI Taxonomy" id="657409"/>
    <lineage>
        <taxon>Bacteria</taxon>
        <taxon>Bacillati</taxon>
        <taxon>Actinomycetota</taxon>
        <taxon>Actinomycetes</taxon>
        <taxon>Micrococcales</taxon>
        <taxon>Dermacoccaceae</taxon>
        <taxon>Rudaeicoccus</taxon>
    </lineage>
</organism>
<proteinExistence type="predicted"/>
<accession>A0A561E8R5</accession>
<comment type="caution">
    <text evidence="1">The sequence shown here is derived from an EMBL/GenBank/DDBJ whole genome shotgun (WGS) entry which is preliminary data.</text>
</comment>
<keyword evidence="2" id="KW-1185">Reference proteome</keyword>
<dbReference type="RefSeq" id="WP_145225663.1">
    <property type="nucleotide sequence ID" value="NZ_VIVQ01000001.1"/>
</dbReference>
<name>A0A561E8R5_9MICO</name>